<comment type="caution">
    <text evidence="7">The sequence shown here is derived from an EMBL/GenBank/DDBJ whole genome shotgun (WGS) entry which is preliminary data.</text>
</comment>
<proteinExistence type="inferred from homology"/>
<dbReference type="EMBL" id="QHLQ01000002">
    <property type="protein sequence ID" value="NIZ60207.1"/>
    <property type="molecule type" value="Genomic_DNA"/>
</dbReference>
<keyword evidence="2" id="KW-0813">Transport</keyword>
<dbReference type="InterPro" id="IPR027417">
    <property type="entry name" value="P-loop_NTPase"/>
</dbReference>
<dbReference type="InterPro" id="IPR052156">
    <property type="entry name" value="BCAA_Transport_ATP-bd_LivF"/>
</dbReference>
<keyword evidence="4 7" id="KW-0067">ATP-binding</keyword>
<dbReference type="InterPro" id="IPR003593">
    <property type="entry name" value="AAA+_ATPase"/>
</dbReference>
<keyword evidence="5" id="KW-0029">Amino-acid transport</keyword>
<dbReference type="SUPFAM" id="SSF52540">
    <property type="entry name" value="P-loop containing nucleoside triphosphate hydrolases"/>
    <property type="match status" value="1"/>
</dbReference>
<evidence type="ECO:0000259" key="6">
    <source>
        <dbReference type="PROSITE" id="PS50893"/>
    </source>
</evidence>
<evidence type="ECO:0000256" key="1">
    <source>
        <dbReference type="ARBA" id="ARBA00005417"/>
    </source>
</evidence>
<dbReference type="PROSITE" id="PS50893">
    <property type="entry name" value="ABC_TRANSPORTER_2"/>
    <property type="match status" value="1"/>
</dbReference>
<keyword evidence="3" id="KW-0547">Nucleotide-binding</keyword>
<dbReference type="InterPro" id="IPR003439">
    <property type="entry name" value="ABC_transporter-like_ATP-bd"/>
</dbReference>
<evidence type="ECO:0000313" key="8">
    <source>
        <dbReference type="Proteomes" id="UP001429564"/>
    </source>
</evidence>
<dbReference type="SMART" id="SM00382">
    <property type="entry name" value="AAA"/>
    <property type="match status" value="1"/>
</dbReference>
<dbReference type="RefSeq" id="WP_167682670.1">
    <property type="nucleotide sequence ID" value="NZ_QHLQ01000002.1"/>
</dbReference>
<feature type="domain" description="ABC transporter" evidence="6">
    <location>
        <begin position="4"/>
        <end position="233"/>
    </location>
</feature>
<reference evidence="7 8" key="1">
    <citation type="submission" date="2018-05" db="EMBL/GenBank/DDBJ databases">
        <authorList>
            <person name="Zhang Y.-J."/>
        </authorList>
    </citation>
    <scope>NUCLEOTIDE SEQUENCE [LARGE SCALE GENOMIC DNA]</scope>
    <source>
        <strain evidence="7 8">CY04</strain>
    </source>
</reference>
<dbReference type="PROSITE" id="PS00211">
    <property type="entry name" value="ABC_TRANSPORTER_1"/>
    <property type="match status" value="1"/>
</dbReference>
<comment type="similarity">
    <text evidence="1">Belongs to the ABC transporter superfamily.</text>
</comment>
<name>A0ABX0W6D5_9RHOB</name>
<sequence length="234" mass="25213">MTLLEVENIKSGYGPITALFGVSLSLSKGKTLALIGANGAGKTTLLRTLTGLNKVSDGSVTYEGQDISSLSSHQIASLGITMVPEGRRLFPSLTVEENILMGRCSGRNGPWELDKVYELFPILKERRNHLGTMLSGGQQQMVAVGRALMSNPQVLLCDELSLGLAPIIVQDIYKTLQVVSDAGVSLIIVEQDIQQAIANCDEFMCMRDGLIVLQGTKETANRAEIAHAYFGTDK</sequence>
<dbReference type="GO" id="GO:0005524">
    <property type="term" value="F:ATP binding"/>
    <property type="evidence" value="ECO:0007669"/>
    <property type="project" value="UniProtKB-KW"/>
</dbReference>
<organism evidence="7 8">
    <name type="scientific">Parasedimentitalea denitrificans</name>
    <dbReference type="NCBI Taxonomy" id="2211118"/>
    <lineage>
        <taxon>Bacteria</taxon>
        <taxon>Pseudomonadati</taxon>
        <taxon>Pseudomonadota</taxon>
        <taxon>Alphaproteobacteria</taxon>
        <taxon>Rhodobacterales</taxon>
        <taxon>Paracoccaceae</taxon>
        <taxon>Parasedimentitalea</taxon>
    </lineage>
</organism>
<protein>
    <submittedName>
        <fullName evidence="7">ABC transporter ATP-binding protein</fullName>
    </submittedName>
</protein>
<dbReference type="InterPro" id="IPR017871">
    <property type="entry name" value="ABC_transporter-like_CS"/>
</dbReference>
<evidence type="ECO:0000256" key="3">
    <source>
        <dbReference type="ARBA" id="ARBA00022741"/>
    </source>
</evidence>
<dbReference type="Proteomes" id="UP001429564">
    <property type="component" value="Unassembled WGS sequence"/>
</dbReference>
<evidence type="ECO:0000313" key="7">
    <source>
        <dbReference type="EMBL" id="NIZ60207.1"/>
    </source>
</evidence>
<dbReference type="CDD" id="cd03224">
    <property type="entry name" value="ABC_TM1139_LivF_branched"/>
    <property type="match status" value="1"/>
</dbReference>
<dbReference type="PANTHER" id="PTHR43820">
    <property type="entry name" value="HIGH-AFFINITY BRANCHED-CHAIN AMINO ACID TRANSPORT ATP-BINDING PROTEIN LIVF"/>
    <property type="match status" value="1"/>
</dbReference>
<dbReference type="Gene3D" id="3.40.50.300">
    <property type="entry name" value="P-loop containing nucleotide triphosphate hydrolases"/>
    <property type="match status" value="1"/>
</dbReference>
<dbReference type="PANTHER" id="PTHR43820:SF5">
    <property type="entry name" value="HIGH-AFFINITY BRANCHED-CHAIN AMINO ACID TRANSPORT ATP-BINDING PROTEIN"/>
    <property type="match status" value="1"/>
</dbReference>
<accession>A0ABX0W6D5</accession>
<keyword evidence="8" id="KW-1185">Reference proteome</keyword>
<evidence type="ECO:0000256" key="5">
    <source>
        <dbReference type="ARBA" id="ARBA00022970"/>
    </source>
</evidence>
<evidence type="ECO:0000256" key="2">
    <source>
        <dbReference type="ARBA" id="ARBA00022448"/>
    </source>
</evidence>
<gene>
    <name evidence="7" type="ORF">DL239_04365</name>
</gene>
<evidence type="ECO:0000256" key="4">
    <source>
        <dbReference type="ARBA" id="ARBA00022840"/>
    </source>
</evidence>
<dbReference type="Pfam" id="PF00005">
    <property type="entry name" value="ABC_tran"/>
    <property type="match status" value="1"/>
</dbReference>